<evidence type="ECO:0000256" key="2">
    <source>
        <dbReference type="ARBA" id="ARBA00022490"/>
    </source>
</evidence>
<gene>
    <name evidence="5" type="ORF">B1B_03459</name>
</gene>
<evidence type="ECO:0000313" key="5">
    <source>
        <dbReference type="EMBL" id="EQD72990.1"/>
    </source>
</evidence>
<dbReference type="AlphaFoldDB" id="T1CTU9"/>
<sequence length="100" mass="10970">MPDHFYVYPAYLSAELSRRDGRRVPTAMASAQVSTAEIVAAARRLGFAAEIEANKQYPRQFYTYAGRVKVSKAKGTTKARFLTAIAAEIHKARPKAGAHA</sequence>
<organism evidence="5">
    <name type="scientific">mine drainage metagenome</name>
    <dbReference type="NCBI Taxonomy" id="410659"/>
    <lineage>
        <taxon>unclassified sequences</taxon>
        <taxon>metagenomes</taxon>
        <taxon>ecological metagenomes</taxon>
    </lineage>
</organism>
<evidence type="ECO:0000256" key="1">
    <source>
        <dbReference type="ARBA" id="ARBA00004496"/>
    </source>
</evidence>
<keyword evidence="3" id="KW-0733">Signal recognition particle</keyword>
<dbReference type="EMBL" id="AUZY01002124">
    <property type="protein sequence ID" value="EQD72990.1"/>
    <property type="molecule type" value="Genomic_DNA"/>
</dbReference>
<evidence type="ECO:0000256" key="4">
    <source>
        <dbReference type="ARBA" id="ARBA00023274"/>
    </source>
</evidence>
<dbReference type="InterPro" id="IPR036521">
    <property type="entry name" value="SRP19-like_sf"/>
</dbReference>
<name>T1CTU9_9ZZZZ</name>
<dbReference type="SUPFAM" id="SSF69695">
    <property type="entry name" value="SRP19"/>
    <property type="match status" value="1"/>
</dbReference>
<reference evidence="5" key="1">
    <citation type="submission" date="2013-08" db="EMBL/GenBank/DDBJ databases">
        <authorList>
            <person name="Mendez C."/>
            <person name="Richter M."/>
            <person name="Ferrer M."/>
            <person name="Sanchez J."/>
        </authorList>
    </citation>
    <scope>NUCLEOTIDE SEQUENCE</scope>
</reference>
<keyword evidence="4" id="KW-0687">Ribonucleoprotein</keyword>
<dbReference type="PANTHER" id="PTHR17453">
    <property type="entry name" value="SIGNAL RECOGNITION PARTICLE 19 KD PROTEIN"/>
    <property type="match status" value="1"/>
</dbReference>
<dbReference type="Gene3D" id="3.30.56.30">
    <property type="entry name" value="Signal recognition particle, SRP19-like subunit"/>
    <property type="match status" value="1"/>
</dbReference>
<dbReference type="Pfam" id="PF01922">
    <property type="entry name" value="SRP19"/>
    <property type="match status" value="1"/>
</dbReference>
<dbReference type="InterPro" id="IPR002778">
    <property type="entry name" value="Signal_recog_particle_SRP19"/>
</dbReference>
<dbReference type="GO" id="GO:0008312">
    <property type="term" value="F:7S RNA binding"/>
    <property type="evidence" value="ECO:0007669"/>
    <property type="project" value="InterPro"/>
</dbReference>
<reference evidence="5" key="2">
    <citation type="journal article" date="2014" name="ISME J.">
        <title>Microbial stratification in low pH oxic and suboxic macroscopic growths along an acid mine drainage.</title>
        <authorList>
            <person name="Mendez-Garcia C."/>
            <person name="Mesa V."/>
            <person name="Sprenger R.R."/>
            <person name="Richter M."/>
            <person name="Diez M.S."/>
            <person name="Solano J."/>
            <person name="Bargiela R."/>
            <person name="Golyshina O.V."/>
            <person name="Manteca A."/>
            <person name="Ramos J.L."/>
            <person name="Gallego J.R."/>
            <person name="Llorente I."/>
            <person name="Martins Dos Santos V.A."/>
            <person name="Jensen O.N."/>
            <person name="Pelaez A.I."/>
            <person name="Sanchez J."/>
            <person name="Ferrer M."/>
        </authorList>
    </citation>
    <scope>NUCLEOTIDE SEQUENCE</scope>
</reference>
<keyword evidence="2" id="KW-0963">Cytoplasm</keyword>
<proteinExistence type="predicted"/>
<comment type="caution">
    <text evidence="5">The sequence shown here is derived from an EMBL/GenBank/DDBJ whole genome shotgun (WGS) entry which is preliminary data.</text>
</comment>
<protein>
    <submittedName>
        <fullName evidence="5">Signal recognition particle 19 kDa protein</fullName>
    </submittedName>
</protein>
<dbReference type="PANTHER" id="PTHR17453:SF0">
    <property type="entry name" value="SIGNAL RECOGNITION PARTICLE 19 KDA PROTEIN"/>
    <property type="match status" value="1"/>
</dbReference>
<comment type="subcellular location">
    <subcellularLocation>
        <location evidence="1">Cytoplasm</location>
    </subcellularLocation>
</comment>
<dbReference type="GO" id="GO:0005786">
    <property type="term" value="C:signal recognition particle, endoplasmic reticulum targeting"/>
    <property type="evidence" value="ECO:0007669"/>
    <property type="project" value="UniProtKB-KW"/>
</dbReference>
<accession>T1CTU9</accession>
<evidence type="ECO:0000256" key="3">
    <source>
        <dbReference type="ARBA" id="ARBA00023135"/>
    </source>
</evidence>
<dbReference type="GO" id="GO:0006617">
    <property type="term" value="P:SRP-dependent cotranslational protein targeting to membrane, signal sequence recognition"/>
    <property type="evidence" value="ECO:0007669"/>
    <property type="project" value="TreeGrafter"/>
</dbReference>